<proteinExistence type="predicted"/>
<feature type="region of interest" description="Disordered" evidence="1">
    <location>
        <begin position="86"/>
        <end position="110"/>
    </location>
</feature>
<evidence type="ECO:0000313" key="2">
    <source>
        <dbReference type="EMBL" id="GFM34556.1"/>
    </source>
</evidence>
<evidence type="ECO:0000256" key="1">
    <source>
        <dbReference type="SAM" id="MobiDB-lite"/>
    </source>
</evidence>
<evidence type="ECO:0008006" key="4">
    <source>
        <dbReference type="Google" id="ProtNLM"/>
    </source>
</evidence>
<dbReference type="Proteomes" id="UP000503840">
    <property type="component" value="Unassembled WGS sequence"/>
</dbReference>
<gene>
    <name evidence="2" type="ORF">DSM101010T_29210</name>
</gene>
<comment type="caution">
    <text evidence="2">The sequence shown here is derived from an EMBL/GenBank/DDBJ whole genome shotgun (WGS) entry which is preliminary data.</text>
</comment>
<reference evidence="2 3" key="1">
    <citation type="submission" date="2020-05" db="EMBL/GenBank/DDBJ databases">
        <title>Draft genome sequence of Desulfovibrio sp. strain HN2T.</title>
        <authorList>
            <person name="Ueno A."/>
            <person name="Tamazawa S."/>
            <person name="Tamamura S."/>
            <person name="Murakami T."/>
            <person name="Kiyama T."/>
            <person name="Inomata H."/>
            <person name="Amano Y."/>
            <person name="Miyakawa K."/>
            <person name="Tamaki H."/>
            <person name="Naganuma T."/>
            <person name="Kaneko K."/>
        </authorList>
    </citation>
    <scope>NUCLEOTIDE SEQUENCE [LARGE SCALE GENOMIC DNA]</scope>
    <source>
        <strain evidence="2 3">HN2</strain>
    </source>
</reference>
<protein>
    <recommendedName>
        <fullName evidence="4">RHS repeat-associated core domain-containing protein</fullName>
    </recommendedName>
</protein>
<dbReference type="EMBL" id="BLVO01000016">
    <property type="protein sequence ID" value="GFM34556.1"/>
    <property type="molecule type" value="Genomic_DNA"/>
</dbReference>
<name>A0A7J0BLK9_9BACT</name>
<organism evidence="2 3">
    <name type="scientific">Desulfovibrio subterraneus</name>
    <dbReference type="NCBI Taxonomy" id="2718620"/>
    <lineage>
        <taxon>Bacteria</taxon>
        <taxon>Pseudomonadati</taxon>
        <taxon>Thermodesulfobacteriota</taxon>
        <taxon>Desulfovibrionia</taxon>
        <taxon>Desulfovibrionales</taxon>
        <taxon>Desulfovibrionaceae</taxon>
        <taxon>Desulfovibrio</taxon>
    </lineage>
</organism>
<sequence>MGRFTALDPARDMRGDGDLWDYCVDDPINCVDPWGLADIPWWVPQKIVRNGARQYAKEFGYDLEECSDDDIDEMINTVPNKKVDEFKKSYDRRPDAATPRSKETDSTNAKEYDFEKQLIDEMVKKYGKDCIKKSN</sequence>
<keyword evidence="3" id="KW-1185">Reference proteome</keyword>
<evidence type="ECO:0000313" key="3">
    <source>
        <dbReference type="Proteomes" id="UP000503840"/>
    </source>
</evidence>
<dbReference type="AlphaFoldDB" id="A0A7J0BLK9"/>
<accession>A0A7J0BLK9</accession>